<dbReference type="InterPro" id="IPR038508">
    <property type="entry name" value="ArfGAP_dom_sf"/>
</dbReference>
<evidence type="ECO:0000256" key="2">
    <source>
        <dbReference type="ARBA" id="ARBA00022468"/>
    </source>
</evidence>
<dbReference type="InterPro" id="IPR002110">
    <property type="entry name" value="Ankyrin_rpt"/>
</dbReference>
<proteinExistence type="inferred from homology"/>
<feature type="non-terminal residue" evidence="11">
    <location>
        <position position="1"/>
    </location>
</feature>
<keyword evidence="5" id="KW-0862">Zinc</keyword>
<name>A0AAV2S2U3_MEGNR</name>
<dbReference type="InterPro" id="IPR001164">
    <property type="entry name" value="ArfGAP_dom"/>
</dbReference>
<keyword evidence="2" id="KW-0343">GTPase activation</keyword>
<evidence type="ECO:0000256" key="8">
    <source>
        <dbReference type="PROSITE-ProRule" id="PRU00288"/>
    </source>
</evidence>
<dbReference type="PRINTS" id="PR00405">
    <property type="entry name" value="REVINTRACTNG"/>
</dbReference>
<organism evidence="11 12">
    <name type="scientific">Meganyctiphanes norvegica</name>
    <name type="common">Northern krill</name>
    <name type="synonym">Thysanopoda norvegica</name>
    <dbReference type="NCBI Taxonomy" id="48144"/>
    <lineage>
        <taxon>Eukaryota</taxon>
        <taxon>Metazoa</taxon>
        <taxon>Ecdysozoa</taxon>
        <taxon>Arthropoda</taxon>
        <taxon>Crustacea</taxon>
        <taxon>Multicrustacea</taxon>
        <taxon>Malacostraca</taxon>
        <taxon>Eumalacostraca</taxon>
        <taxon>Eucarida</taxon>
        <taxon>Euphausiacea</taxon>
        <taxon>Euphausiidae</taxon>
        <taxon>Meganyctiphanes</taxon>
    </lineage>
</organism>
<evidence type="ECO:0000259" key="9">
    <source>
        <dbReference type="PROSITE" id="PS50003"/>
    </source>
</evidence>
<dbReference type="FunFam" id="1.10.220.150:FF:000001">
    <property type="entry name" value="Arf-GAP with GTPase, ANK repeat and PH domain-containing protein 1"/>
    <property type="match status" value="1"/>
</dbReference>
<evidence type="ECO:0000313" key="12">
    <source>
        <dbReference type="Proteomes" id="UP001497623"/>
    </source>
</evidence>
<dbReference type="InterPro" id="IPR011993">
    <property type="entry name" value="PH-like_dom_sf"/>
</dbReference>
<dbReference type="Proteomes" id="UP001497623">
    <property type="component" value="Unassembled WGS sequence"/>
</dbReference>
<keyword evidence="6 7" id="KW-0040">ANK repeat</keyword>
<accession>A0AAV2S2U3</accession>
<dbReference type="SUPFAM" id="SSF50729">
    <property type="entry name" value="PH domain-like"/>
    <property type="match status" value="1"/>
</dbReference>
<dbReference type="EMBL" id="CAXKWB010041320">
    <property type="protein sequence ID" value="CAL4156120.1"/>
    <property type="molecule type" value="Genomic_DNA"/>
</dbReference>
<dbReference type="PROSITE" id="PS50115">
    <property type="entry name" value="ARFGAP"/>
    <property type="match status" value="1"/>
</dbReference>
<dbReference type="Gene3D" id="2.30.29.30">
    <property type="entry name" value="Pleckstrin-homology domain (PH domain)/Phosphotyrosine-binding domain (PTB)"/>
    <property type="match status" value="1"/>
</dbReference>
<dbReference type="Gene3D" id="1.10.220.150">
    <property type="entry name" value="Arf GTPase activating protein"/>
    <property type="match status" value="1"/>
</dbReference>
<dbReference type="PROSITE" id="PS50003">
    <property type="entry name" value="PH_DOMAIN"/>
    <property type="match status" value="1"/>
</dbReference>
<dbReference type="Gene3D" id="1.25.40.20">
    <property type="entry name" value="Ankyrin repeat-containing domain"/>
    <property type="match status" value="1"/>
</dbReference>
<dbReference type="Pfam" id="PF01412">
    <property type="entry name" value="ArfGap"/>
    <property type="match status" value="1"/>
</dbReference>
<dbReference type="PANTHER" id="PTHR45819">
    <property type="entry name" value="CENTAURIN-GAMMA-1A"/>
    <property type="match status" value="1"/>
</dbReference>
<dbReference type="PROSITE" id="PS50297">
    <property type="entry name" value="ANK_REP_REGION"/>
    <property type="match status" value="1"/>
</dbReference>
<evidence type="ECO:0000313" key="11">
    <source>
        <dbReference type="EMBL" id="CAL4156120.1"/>
    </source>
</evidence>
<feature type="domain" description="Arf-GAP" evidence="10">
    <location>
        <begin position="59"/>
        <end position="179"/>
    </location>
</feature>
<dbReference type="PROSITE" id="PS50088">
    <property type="entry name" value="ANK_REPEAT"/>
    <property type="match status" value="1"/>
</dbReference>
<evidence type="ECO:0000256" key="7">
    <source>
        <dbReference type="PROSITE-ProRule" id="PRU00023"/>
    </source>
</evidence>
<dbReference type="InterPro" id="IPR037278">
    <property type="entry name" value="ARFGAP/RecO"/>
</dbReference>
<dbReference type="SUPFAM" id="SSF57863">
    <property type="entry name" value="ArfGap/RecO-like zinc finger"/>
    <property type="match status" value="1"/>
</dbReference>
<dbReference type="AlphaFoldDB" id="A0AAV2S2U3"/>
<keyword evidence="12" id="KW-1185">Reference proteome</keyword>
<dbReference type="InterPro" id="IPR051282">
    <property type="entry name" value="Arf-GAP_GTPase_ANK_PH"/>
</dbReference>
<dbReference type="GO" id="GO:0005096">
    <property type="term" value="F:GTPase activator activity"/>
    <property type="evidence" value="ECO:0007669"/>
    <property type="project" value="UniProtKB-KW"/>
</dbReference>
<gene>
    <name evidence="11" type="ORF">MNOR_LOCUS31672</name>
</gene>
<dbReference type="CDD" id="cd08836">
    <property type="entry name" value="ArfGap_AGAP"/>
    <property type="match status" value="1"/>
</dbReference>
<dbReference type="SUPFAM" id="SSF48403">
    <property type="entry name" value="Ankyrin repeat"/>
    <property type="match status" value="1"/>
</dbReference>
<dbReference type="Pfam" id="PF12796">
    <property type="entry name" value="Ank_2"/>
    <property type="match status" value="1"/>
</dbReference>
<comment type="similarity">
    <text evidence="1">Belongs to the centaurin gamma-like family.</text>
</comment>
<feature type="domain" description="PH" evidence="9">
    <location>
        <begin position="1"/>
        <end position="38"/>
    </location>
</feature>
<evidence type="ECO:0000256" key="1">
    <source>
        <dbReference type="ARBA" id="ARBA00005430"/>
    </source>
</evidence>
<dbReference type="InterPro" id="IPR001849">
    <property type="entry name" value="PH_domain"/>
</dbReference>
<reference evidence="11 12" key="1">
    <citation type="submission" date="2024-05" db="EMBL/GenBank/DDBJ databases">
        <authorList>
            <person name="Wallberg A."/>
        </authorList>
    </citation>
    <scope>NUCLEOTIDE SEQUENCE [LARGE SCALE GENOMIC DNA]</scope>
</reference>
<comment type="caution">
    <text evidence="11">The sequence shown here is derived from an EMBL/GenBank/DDBJ whole genome shotgun (WGS) entry which is preliminary data.</text>
</comment>
<feature type="repeat" description="ANK" evidence="7">
    <location>
        <begin position="249"/>
        <end position="273"/>
    </location>
</feature>
<evidence type="ECO:0000256" key="3">
    <source>
        <dbReference type="ARBA" id="ARBA00022723"/>
    </source>
</evidence>
<evidence type="ECO:0000256" key="5">
    <source>
        <dbReference type="ARBA" id="ARBA00022833"/>
    </source>
</evidence>
<evidence type="ECO:0000256" key="6">
    <source>
        <dbReference type="ARBA" id="ARBA00023043"/>
    </source>
</evidence>
<evidence type="ECO:0000256" key="4">
    <source>
        <dbReference type="ARBA" id="ARBA00022771"/>
    </source>
</evidence>
<sequence length="314" mass="34802">DSDGYEFSIVSLDKQWHFEASNQDEKDDWISVIEQQTLSSLQGNQSNKSKDKQANNFSTKFIAAIKNNIPGNLHCVDCNAPNPEWASINLGILICIECSGIHRNLGSHISKVRSLDLDEWLPGPLSVMMALGNETGNSIWEARPSQGKPNPHSSREDKESWIRAKYENKEFIAPQPRISLHEQIVDCVCCNDVKRLASLLPHAGDVVNAPLALGRDLWMPLHLAAALPSLPCTQLLLWYSANVMVCDEKGRSSLYYARTSGNKDVIDLLLQAGCPDSTPMTQNTRHSAVTNICSQQVTASALLQRTLQLDRLIS</sequence>
<dbReference type="GO" id="GO:0008270">
    <property type="term" value="F:zinc ion binding"/>
    <property type="evidence" value="ECO:0007669"/>
    <property type="project" value="UniProtKB-KW"/>
</dbReference>
<dbReference type="SMART" id="SM00105">
    <property type="entry name" value="ArfGap"/>
    <property type="match status" value="1"/>
</dbReference>
<protein>
    <submittedName>
        <fullName evidence="11">Uncharacterized protein</fullName>
    </submittedName>
</protein>
<dbReference type="InterPro" id="IPR036770">
    <property type="entry name" value="Ankyrin_rpt-contain_sf"/>
</dbReference>
<evidence type="ECO:0000259" key="10">
    <source>
        <dbReference type="PROSITE" id="PS50115"/>
    </source>
</evidence>
<dbReference type="GO" id="GO:0003924">
    <property type="term" value="F:GTPase activity"/>
    <property type="evidence" value="ECO:0007669"/>
    <property type="project" value="TreeGrafter"/>
</dbReference>
<dbReference type="PANTHER" id="PTHR45819:SF5">
    <property type="entry name" value="CENTAURIN-GAMMA-1A"/>
    <property type="match status" value="1"/>
</dbReference>
<keyword evidence="3" id="KW-0479">Metal-binding</keyword>
<keyword evidence="4 8" id="KW-0863">Zinc-finger</keyword>